<evidence type="ECO:0000313" key="5">
    <source>
        <dbReference type="Proteomes" id="UP000726136"/>
    </source>
</evidence>
<keyword evidence="5" id="KW-1185">Reference proteome</keyword>
<dbReference type="EMBL" id="RDPI01000338">
    <property type="protein sequence ID" value="MBF4375797.1"/>
    <property type="molecule type" value="Genomic_DNA"/>
</dbReference>
<dbReference type="AlphaFoldDB" id="A0A289GFE2"/>
<dbReference type="Proteomes" id="UP000726136">
    <property type="component" value="Unassembled WGS sequence"/>
</dbReference>
<sequence>MNMSQVTVLIANRLIRLTGNIFKILAYPFHWVFPKLRFTIPAYSPAKLARSNRSAIPRTIWQTNFTDQASLPVYINYLFNRLMSLNCDYRYVSTEARGEYLQTHASTEIYDAYMRLTNGAAQADLWRLVVLNNEGGVYMDIDATLVWSLDKLIGDEQQAVYIKIDNNTRFTNYFIASAPNNNDLSQAIEKVLHNIENYDPKMGVYYSTGPGVFDELLKGREDLCTKDRKYVCIQGSFTNEHFQYIDRPRSKWTHINPDDLVKKKEP</sequence>
<dbReference type="GO" id="GO:0000030">
    <property type="term" value="F:mannosyltransferase activity"/>
    <property type="evidence" value="ECO:0007669"/>
    <property type="project" value="TreeGrafter"/>
</dbReference>
<dbReference type="Gene3D" id="3.90.550.20">
    <property type="match status" value="1"/>
</dbReference>
<evidence type="ECO:0000256" key="1">
    <source>
        <dbReference type="ARBA" id="ARBA00022679"/>
    </source>
</evidence>
<dbReference type="InterPro" id="IPR051706">
    <property type="entry name" value="Glycosyltransferase_domain"/>
</dbReference>
<evidence type="ECO:0000313" key="3">
    <source>
        <dbReference type="EMBL" id="MBF4375797.1"/>
    </source>
</evidence>
<accession>A0A289GFE2</accession>
<reference evidence="3 5" key="2">
    <citation type="journal article" date="2021" name="PeerJ">
        <title>Analysis of 44 Vibrio anguillarum genomes reveals high genetic diversity.</title>
        <authorList>
            <person name="Hansen M.J."/>
            <person name="Dalsgaard I."/>
        </authorList>
    </citation>
    <scope>NUCLEOTIDE SEQUENCE [LARGE SCALE GENOMIC DNA]</scope>
    <source>
        <strain evidence="3 5">040915-1/1B</strain>
    </source>
</reference>
<reference evidence="2 4" key="1">
    <citation type="submission" date="2018-12" db="EMBL/GenBank/DDBJ databases">
        <title>Characterization and Draft Genome of Vibrio anguillarum J360 Marine Pathogen Isolated from an Outbreak in Lumpfish (Cyclopterus lumpus).</title>
        <authorList>
            <person name="Vasquez J.I."/>
            <person name="Cao T."/>
            <person name="Chakraborty S."/>
            <person name="Gnanagobal H."/>
            <person name="Wescot J."/>
            <person name="Boyce D."/>
            <person name="Santander J."/>
        </authorList>
    </citation>
    <scope>NUCLEOTIDE SEQUENCE [LARGE SCALE GENOMIC DNA]</scope>
    <source>
        <strain evidence="2 4">J360</strain>
    </source>
</reference>
<evidence type="ECO:0000313" key="2">
    <source>
        <dbReference type="EMBL" id="AZS24770.1"/>
    </source>
</evidence>
<dbReference type="PANTHER" id="PTHR32385">
    <property type="entry name" value="MANNOSYL PHOSPHORYLINOSITOL CERAMIDE SYNTHASE"/>
    <property type="match status" value="1"/>
</dbReference>
<dbReference type="GO" id="GO:0051999">
    <property type="term" value="P:mannosyl-inositol phosphorylceramide biosynthetic process"/>
    <property type="evidence" value="ECO:0007669"/>
    <property type="project" value="TreeGrafter"/>
</dbReference>
<dbReference type="Proteomes" id="UP000256923">
    <property type="component" value="Chromosome 1"/>
</dbReference>
<dbReference type="InterPro" id="IPR029044">
    <property type="entry name" value="Nucleotide-diphossugar_trans"/>
</dbReference>
<proteinExistence type="predicted"/>
<dbReference type="GO" id="GO:0016020">
    <property type="term" value="C:membrane"/>
    <property type="evidence" value="ECO:0007669"/>
    <property type="project" value="GOC"/>
</dbReference>
<name>A0A289GFE2_VIBAN</name>
<evidence type="ECO:0000313" key="4">
    <source>
        <dbReference type="Proteomes" id="UP000256923"/>
    </source>
</evidence>
<dbReference type="EMBL" id="CP034672">
    <property type="protein sequence ID" value="AZS24770.1"/>
    <property type="molecule type" value="Genomic_DNA"/>
</dbReference>
<dbReference type="Pfam" id="PF04488">
    <property type="entry name" value="Gly_transf_sug"/>
    <property type="match status" value="1"/>
</dbReference>
<dbReference type="InterPro" id="IPR007577">
    <property type="entry name" value="GlycoTrfase_DXD_sugar-bd_CS"/>
</dbReference>
<protein>
    <submittedName>
        <fullName evidence="2">Glycosyl transferase</fullName>
    </submittedName>
</protein>
<keyword evidence="1 2" id="KW-0808">Transferase</keyword>
<dbReference type="SUPFAM" id="SSF53448">
    <property type="entry name" value="Nucleotide-diphospho-sugar transferases"/>
    <property type="match status" value="1"/>
</dbReference>
<dbReference type="PANTHER" id="PTHR32385:SF15">
    <property type="entry name" value="INOSITOL PHOSPHOCERAMIDE MANNOSYLTRANSFERASE 1"/>
    <property type="match status" value="1"/>
</dbReference>
<gene>
    <name evidence="2" type="ORF">DYL72_06620</name>
    <name evidence="3" type="ORF">EAY46_22665</name>
</gene>
<organism evidence="2 4">
    <name type="scientific">Vibrio anguillarum</name>
    <name type="common">Listonella anguillarum</name>
    <dbReference type="NCBI Taxonomy" id="55601"/>
    <lineage>
        <taxon>Bacteria</taxon>
        <taxon>Pseudomonadati</taxon>
        <taxon>Pseudomonadota</taxon>
        <taxon>Gammaproteobacteria</taxon>
        <taxon>Vibrionales</taxon>
        <taxon>Vibrionaceae</taxon>
        <taxon>Vibrio</taxon>
    </lineage>
</organism>